<keyword evidence="2" id="KW-0472">Membrane</keyword>
<dbReference type="AlphaFoldDB" id="A0A915ILV8"/>
<dbReference type="WBParaSite" id="nRc.2.0.1.t14951-RA">
    <property type="protein sequence ID" value="nRc.2.0.1.t14951-RA"/>
    <property type="gene ID" value="nRc.2.0.1.g14951"/>
</dbReference>
<evidence type="ECO:0000313" key="4">
    <source>
        <dbReference type="WBParaSite" id="nRc.2.0.1.t14951-RA"/>
    </source>
</evidence>
<keyword evidence="3" id="KW-1185">Reference proteome</keyword>
<evidence type="ECO:0000313" key="3">
    <source>
        <dbReference type="Proteomes" id="UP000887565"/>
    </source>
</evidence>
<reference evidence="4" key="1">
    <citation type="submission" date="2022-11" db="UniProtKB">
        <authorList>
            <consortium name="WormBaseParasite"/>
        </authorList>
    </citation>
    <scope>IDENTIFICATION</scope>
</reference>
<organism evidence="3 4">
    <name type="scientific">Romanomermis culicivorax</name>
    <name type="common">Nematode worm</name>
    <dbReference type="NCBI Taxonomy" id="13658"/>
    <lineage>
        <taxon>Eukaryota</taxon>
        <taxon>Metazoa</taxon>
        <taxon>Ecdysozoa</taxon>
        <taxon>Nematoda</taxon>
        <taxon>Enoplea</taxon>
        <taxon>Dorylaimia</taxon>
        <taxon>Mermithida</taxon>
        <taxon>Mermithoidea</taxon>
        <taxon>Mermithidae</taxon>
        <taxon>Romanomermis</taxon>
    </lineage>
</organism>
<dbReference type="Proteomes" id="UP000887565">
    <property type="component" value="Unplaced"/>
</dbReference>
<evidence type="ECO:0000256" key="2">
    <source>
        <dbReference type="SAM" id="Phobius"/>
    </source>
</evidence>
<keyword evidence="2" id="KW-1133">Transmembrane helix</keyword>
<proteinExistence type="predicted"/>
<feature type="region of interest" description="Disordered" evidence="1">
    <location>
        <begin position="78"/>
        <end position="110"/>
    </location>
</feature>
<name>A0A915ILV8_ROMCU</name>
<feature type="compositionally biased region" description="Basic and acidic residues" evidence="1">
    <location>
        <begin position="78"/>
        <end position="107"/>
    </location>
</feature>
<sequence>MARPVVITGQCLWFLVLIHAFLAIPILEWNNRFLKHQRRLQSKIELQRNLIRQRQNHSKPDVPRLNREVVTFFETPNRRSLSDRKQDERLRPGTNDEKDDTQNDRNVEIFQESDNLNRERALPDYDLTKNRLVNYKRYKNCFLSPVQCVVRFWASNNVRSTRFQ</sequence>
<protein>
    <submittedName>
        <fullName evidence="4">Uncharacterized protein</fullName>
    </submittedName>
</protein>
<keyword evidence="2" id="KW-0812">Transmembrane</keyword>
<accession>A0A915ILV8</accession>
<evidence type="ECO:0000256" key="1">
    <source>
        <dbReference type="SAM" id="MobiDB-lite"/>
    </source>
</evidence>
<feature type="transmembrane region" description="Helical" evidence="2">
    <location>
        <begin position="12"/>
        <end position="29"/>
    </location>
</feature>